<gene>
    <name evidence="8" type="ORF">O9K51_10754</name>
</gene>
<feature type="domain" description="Rhodopsin" evidence="7">
    <location>
        <begin position="2"/>
        <end position="119"/>
    </location>
</feature>
<name>A0AB34FDP3_9HYPO</name>
<evidence type="ECO:0000256" key="1">
    <source>
        <dbReference type="ARBA" id="ARBA00004141"/>
    </source>
</evidence>
<keyword evidence="9" id="KW-1185">Reference proteome</keyword>
<feature type="transmembrane region" description="Helical" evidence="6">
    <location>
        <begin position="6"/>
        <end position="27"/>
    </location>
</feature>
<evidence type="ECO:0000256" key="4">
    <source>
        <dbReference type="ARBA" id="ARBA00023136"/>
    </source>
</evidence>
<evidence type="ECO:0000259" key="7">
    <source>
        <dbReference type="Pfam" id="PF20684"/>
    </source>
</evidence>
<keyword evidence="4 6" id="KW-0472">Membrane</keyword>
<evidence type="ECO:0000256" key="6">
    <source>
        <dbReference type="SAM" id="Phobius"/>
    </source>
</evidence>
<keyword evidence="3 6" id="KW-1133">Transmembrane helix</keyword>
<dbReference type="Proteomes" id="UP001163105">
    <property type="component" value="Unassembled WGS sequence"/>
</dbReference>
<dbReference type="EMBL" id="JAQHRD010000018">
    <property type="protein sequence ID" value="KAJ6436637.1"/>
    <property type="molecule type" value="Genomic_DNA"/>
</dbReference>
<feature type="transmembrane region" description="Helical" evidence="6">
    <location>
        <begin position="70"/>
        <end position="92"/>
    </location>
</feature>
<evidence type="ECO:0000256" key="2">
    <source>
        <dbReference type="ARBA" id="ARBA00022692"/>
    </source>
</evidence>
<dbReference type="AlphaFoldDB" id="A0AB34FDP3"/>
<reference evidence="8" key="1">
    <citation type="submission" date="2023-01" db="EMBL/GenBank/DDBJ databases">
        <title>The growth and conidiation of Purpureocillium lavendulum are regulated by nitrogen source and histone H3K14 acetylation.</title>
        <authorList>
            <person name="Tang P."/>
            <person name="Han J."/>
            <person name="Zhang C."/>
            <person name="Tang P."/>
            <person name="Qi F."/>
            <person name="Zhang K."/>
            <person name="Liang L."/>
        </authorList>
    </citation>
    <scope>NUCLEOTIDE SEQUENCE</scope>
    <source>
        <strain evidence="8">YMF1.00683</strain>
    </source>
</reference>
<dbReference type="PANTHER" id="PTHR33048">
    <property type="entry name" value="PTH11-LIKE INTEGRAL MEMBRANE PROTEIN (AFU_ORTHOLOGUE AFUA_5G11245)"/>
    <property type="match status" value="1"/>
</dbReference>
<proteinExistence type="inferred from homology"/>
<comment type="subcellular location">
    <subcellularLocation>
        <location evidence="1">Membrane</location>
        <topology evidence="1">Multi-pass membrane protein</topology>
    </subcellularLocation>
</comment>
<evidence type="ECO:0000313" key="8">
    <source>
        <dbReference type="EMBL" id="KAJ6436637.1"/>
    </source>
</evidence>
<keyword evidence="2 6" id="KW-0812">Transmembrane</keyword>
<dbReference type="InterPro" id="IPR052337">
    <property type="entry name" value="SAT4-like"/>
</dbReference>
<sequence length="283" mass="32214">MALLVALWGISSTFISIFNCTPVSAFWTRKGSCLDFKKFGIGYAIVNITTDFAVWLMPMPSVWAIQLPPSQKIALCLIFLLGLLLVTSMLVLDEQDVTWFYSTGFMWSVIEVSTGILCCQDAAVEDASCDSDAHGFDQIPPTRSSDTHISHDQALGGFGIGEVSWLVFRRQLKRWQAFRKRQIDNRGLEDDDGGFPAFVETMKRLYAKDESTAELAQLEAGPSWLKSAWLEERRARRWQRRWQRERGCNGFSDYVDAVTRRLGRQGFTRPFQLQEDPNQAHPK</sequence>
<organism evidence="8 9">
    <name type="scientific">Purpureocillium lavendulum</name>
    <dbReference type="NCBI Taxonomy" id="1247861"/>
    <lineage>
        <taxon>Eukaryota</taxon>
        <taxon>Fungi</taxon>
        <taxon>Dikarya</taxon>
        <taxon>Ascomycota</taxon>
        <taxon>Pezizomycotina</taxon>
        <taxon>Sordariomycetes</taxon>
        <taxon>Hypocreomycetidae</taxon>
        <taxon>Hypocreales</taxon>
        <taxon>Ophiocordycipitaceae</taxon>
        <taxon>Purpureocillium</taxon>
    </lineage>
</organism>
<dbReference type="InterPro" id="IPR049326">
    <property type="entry name" value="Rhodopsin_dom_fungi"/>
</dbReference>
<dbReference type="PANTHER" id="PTHR33048:SF47">
    <property type="entry name" value="INTEGRAL MEMBRANE PROTEIN-RELATED"/>
    <property type="match status" value="1"/>
</dbReference>
<comment type="similarity">
    <text evidence="5">Belongs to the SAT4 family.</text>
</comment>
<dbReference type="Pfam" id="PF20684">
    <property type="entry name" value="Fung_rhodopsin"/>
    <property type="match status" value="1"/>
</dbReference>
<feature type="transmembrane region" description="Helical" evidence="6">
    <location>
        <begin position="39"/>
        <end position="58"/>
    </location>
</feature>
<evidence type="ECO:0000313" key="9">
    <source>
        <dbReference type="Proteomes" id="UP001163105"/>
    </source>
</evidence>
<accession>A0AB34FDP3</accession>
<comment type="caution">
    <text evidence="8">The sequence shown here is derived from an EMBL/GenBank/DDBJ whole genome shotgun (WGS) entry which is preliminary data.</text>
</comment>
<protein>
    <submittedName>
        <fullName evidence="8">Galactose oxidase</fullName>
    </submittedName>
</protein>
<evidence type="ECO:0000256" key="5">
    <source>
        <dbReference type="ARBA" id="ARBA00038359"/>
    </source>
</evidence>
<dbReference type="GO" id="GO:0016020">
    <property type="term" value="C:membrane"/>
    <property type="evidence" value="ECO:0007669"/>
    <property type="project" value="UniProtKB-SubCell"/>
</dbReference>
<evidence type="ECO:0000256" key="3">
    <source>
        <dbReference type="ARBA" id="ARBA00022989"/>
    </source>
</evidence>